<proteinExistence type="predicted"/>
<organism evidence="2 3">
    <name type="scientific">Diaminobutyricimonas aerilata</name>
    <dbReference type="NCBI Taxonomy" id="1162967"/>
    <lineage>
        <taxon>Bacteria</taxon>
        <taxon>Bacillati</taxon>
        <taxon>Actinomycetota</taxon>
        <taxon>Actinomycetes</taxon>
        <taxon>Micrococcales</taxon>
        <taxon>Microbacteriaceae</taxon>
        <taxon>Diaminobutyricimonas</taxon>
    </lineage>
</organism>
<evidence type="ECO:0000313" key="3">
    <source>
        <dbReference type="Proteomes" id="UP000228758"/>
    </source>
</evidence>
<evidence type="ECO:0000313" key="2">
    <source>
        <dbReference type="EMBL" id="PJJ72742.1"/>
    </source>
</evidence>
<keyword evidence="1" id="KW-1133">Transmembrane helix</keyword>
<dbReference type="EMBL" id="PGFF01000001">
    <property type="protein sequence ID" value="PJJ72742.1"/>
    <property type="molecule type" value="Genomic_DNA"/>
</dbReference>
<keyword evidence="1" id="KW-0812">Transmembrane</keyword>
<feature type="transmembrane region" description="Helical" evidence="1">
    <location>
        <begin position="22"/>
        <end position="43"/>
    </location>
</feature>
<dbReference type="InterPro" id="IPR021373">
    <property type="entry name" value="DUF2993"/>
</dbReference>
<dbReference type="Proteomes" id="UP000228758">
    <property type="component" value="Unassembled WGS sequence"/>
</dbReference>
<dbReference type="OrthoDB" id="5116168at2"/>
<comment type="caution">
    <text evidence="2">The sequence shown here is derived from an EMBL/GenBank/DDBJ whole genome shotgun (WGS) entry which is preliminary data.</text>
</comment>
<reference evidence="2 3" key="1">
    <citation type="submission" date="2017-11" db="EMBL/GenBank/DDBJ databases">
        <title>Genomic Encyclopedia of Archaeal and Bacterial Type Strains, Phase II (KMG-II): From Individual Species to Whole Genera.</title>
        <authorList>
            <person name="Goeker M."/>
        </authorList>
    </citation>
    <scope>NUCLEOTIDE SEQUENCE [LARGE SCALE GENOMIC DNA]</scope>
    <source>
        <strain evidence="2 3">DSM 27393</strain>
    </source>
</reference>
<gene>
    <name evidence="2" type="ORF">CLV46_2317</name>
</gene>
<evidence type="ECO:0000256" key="1">
    <source>
        <dbReference type="SAM" id="Phobius"/>
    </source>
</evidence>
<dbReference type="Pfam" id="PF11209">
    <property type="entry name" value="LmeA"/>
    <property type="match status" value="1"/>
</dbReference>
<protein>
    <recommendedName>
        <fullName evidence="4">DUF2993 family protein</fullName>
    </recommendedName>
</protein>
<accession>A0A2M9CLG1</accession>
<sequence>MSGEQQTVVLEPATPRPRRKRWPIVLSVLLVLIVGGLVAADSLGRHYAQQRLEAEIASRLPEGSGAVDVHIGGFSFLAQYLAGSFDQVILDAPSIAVEGTTASASIVANGVPTDRTTPVRSGTGRLVIDSEALNEVVTPVDAVGGFQLVDGVVRYEGATEFLGLDISFLADLAPSVDDGRILLTPAEVTLTGGGASLRLDQIFPDISRLEVPFCAAELLPRGVVLEDAIIQADALVITVSARDLVLSSDTLSDRGSC</sequence>
<evidence type="ECO:0008006" key="4">
    <source>
        <dbReference type="Google" id="ProtNLM"/>
    </source>
</evidence>
<keyword evidence="1" id="KW-0472">Membrane</keyword>
<dbReference type="RefSeq" id="WP_100364899.1">
    <property type="nucleotide sequence ID" value="NZ_PGFF01000001.1"/>
</dbReference>
<name>A0A2M9CLG1_9MICO</name>
<keyword evidence="3" id="KW-1185">Reference proteome</keyword>
<dbReference type="AlphaFoldDB" id="A0A2M9CLG1"/>